<evidence type="ECO:0000313" key="2">
    <source>
        <dbReference type="Proteomes" id="UP000321258"/>
    </source>
</evidence>
<dbReference type="OrthoDB" id="9808744at2"/>
<dbReference type="PANTHER" id="PTHR33988:SF3">
    <property type="entry name" value="ENDORIBONUCLEASE TOXIN CHPB-RELATED"/>
    <property type="match status" value="1"/>
</dbReference>
<gene>
    <name evidence="1" type="ORF">MHA02_27620</name>
</gene>
<protein>
    <submittedName>
        <fullName evidence="1">Toxin</fullName>
    </submittedName>
</protein>
<dbReference type="PANTHER" id="PTHR33988">
    <property type="entry name" value="ENDORIBONUCLEASE MAZF-RELATED"/>
    <property type="match status" value="1"/>
</dbReference>
<dbReference type="SUPFAM" id="SSF50118">
    <property type="entry name" value="Cell growth inhibitor/plasmid maintenance toxic component"/>
    <property type="match status" value="1"/>
</dbReference>
<dbReference type="GO" id="GO:0006402">
    <property type="term" value="P:mRNA catabolic process"/>
    <property type="evidence" value="ECO:0007669"/>
    <property type="project" value="TreeGrafter"/>
</dbReference>
<name>A0A512IRN6_9HYPH</name>
<sequence>MTAIDELPPSSGDLVWVDLGPTKGREQNGVRPAVVLTDSAFHLRNATAIICPITSNTHPWPTKVILPAGLPVAGAVLADQIRSVDRSTHGFRRVGAVPASVLAEIRLKVAVPIGAVADGDLPGPTP</sequence>
<dbReference type="EMBL" id="BJZT01000029">
    <property type="protein sequence ID" value="GEP00375.1"/>
    <property type="molecule type" value="Genomic_DNA"/>
</dbReference>
<evidence type="ECO:0000313" key="1">
    <source>
        <dbReference type="EMBL" id="GEP00375.1"/>
    </source>
</evidence>
<dbReference type="GO" id="GO:0004521">
    <property type="term" value="F:RNA endonuclease activity"/>
    <property type="evidence" value="ECO:0007669"/>
    <property type="project" value="TreeGrafter"/>
</dbReference>
<dbReference type="InterPro" id="IPR003477">
    <property type="entry name" value="PemK-like"/>
</dbReference>
<keyword evidence="2" id="KW-1185">Reference proteome</keyword>
<proteinExistence type="predicted"/>
<dbReference type="RefSeq" id="WP_147079597.1">
    <property type="nucleotide sequence ID" value="NZ_BJZT01000029.1"/>
</dbReference>
<accession>A0A512IRN6</accession>
<dbReference type="Gene3D" id="2.30.30.110">
    <property type="match status" value="1"/>
</dbReference>
<dbReference type="GO" id="GO:0003677">
    <property type="term" value="F:DNA binding"/>
    <property type="evidence" value="ECO:0007669"/>
    <property type="project" value="InterPro"/>
</dbReference>
<organism evidence="1 2">
    <name type="scientific">Methylobacterium haplocladii</name>
    <dbReference type="NCBI Taxonomy" id="1176176"/>
    <lineage>
        <taxon>Bacteria</taxon>
        <taxon>Pseudomonadati</taxon>
        <taxon>Pseudomonadota</taxon>
        <taxon>Alphaproteobacteria</taxon>
        <taxon>Hyphomicrobiales</taxon>
        <taxon>Methylobacteriaceae</taxon>
        <taxon>Methylobacterium</taxon>
    </lineage>
</organism>
<reference evidence="1 2" key="1">
    <citation type="submission" date="2019-07" db="EMBL/GenBank/DDBJ databases">
        <title>Whole genome shotgun sequence of Methylobacterium haplocladii NBRC 107714.</title>
        <authorList>
            <person name="Hosoyama A."/>
            <person name="Uohara A."/>
            <person name="Ohji S."/>
            <person name="Ichikawa N."/>
        </authorList>
    </citation>
    <scope>NUCLEOTIDE SEQUENCE [LARGE SCALE GENOMIC DNA]</scope>
    <source>
        <strain evidence="1 2">NBRC 107714</strain>
    </source>
</reference>
<dbReference type="GO" id="GO:0016075">
    <property type="term" value="P:rRNA catabolic process"/>
    <property type="evidence" value="ECO:0007669"/>
    <property type="project" value="TreeGrafter"/>
</dbReference>
<dbReference type="InterPro" id="IPR011067">
    <property type="entry name" value="Plasmid_toxin/cell-grow_inhib"/>
</dbReference>
<dbReference type="Proteomes" id="UP000321258">
    <property type="component" value="Unassembled WGS sequence"/>
</dbReference>
<dbReference type="AlphaFoldDB" id="A0A512IRN6"/>
<dbReference type="Pfam" id="PF02452">
    <property type="entry name" value="PemK_toxin"/>
    <property type="match status" value="1"/>
</dbReference>
<comment type="caution">
    <text evidence="1">The sequence shown here is derived from an EMBL/GenBank/DDBJ whole genome shotgun (WGS) entry which is preliminary data.</text>
</comment>